<keyword evidence="1" id="KW-0812">Transmembrane</keyword>
<protein>
    <submittedName>
        <fullName evidence="2">Uncharacterized protein</fullName>
    </submittedName>
</protein>
<evidence type="ECO:0000313" key="2">
    <source>
        <dbReference type="EMBL" id="TCM67071.1"/>
    </source>
</evidence>
<dbReference type="EMBL" id="SLVJ01000010">
    <property type="protein sequence ID" value="TCM67071.1"/>
    <property type="molecule type" value="Genomic_DNA"/>
</dbReference>
<keyword evidence="3" id="KW-1185">Reference proteome</keyword>
<keyword evidence="1" id="KW-0472">Membrane</keyword>
<dbReference type="OrthoDB" id="8777406at2"/>
<name>A0A4R1XVB2_ACICA</name>
<proteinExistence type="predicted"/>
<evidence type="ECO:0000313" key="3">
    <source>
        <dbReference type="Proteomes" id="UP000294963"/>
    </source>
</evidence>
<accession>A0A4R1XVB2</accession>
<gene>
    <name evidence="2" type="ORF">EC844_110112</name>
</gene>
<organism evidence="2 3">
    <name type="scientific">Acinetobacter calcoaceticus</name>
    <dbReference type="NCBI Taxonomy" id="471"/>
    <lineage>
        <taxon>Bacteria</taxon>
        <taxon>Pseudomonadati</taxon>
        <taxon>Pseudomonadota</taxon>
        <taxon>Gammaproteobacteria</taxon>
        <taxon>Moraxellales</taxon>
        <taxon>Moraxellaceae</taxon>
        <taxon>Acinetobacter</taxon>
        <taxon>Acinetobacter calcoaceticus/baumannii complex</taxon>
    </lineage>
</organism>
<evidence type="ECO:0000256" key="1">
    <source>
        <dbReference type="SAM" id="Phobius"/>
    </source>
</evidence>
<comment type="caution">
    <text evidence="2">The sequence shown here is derived from an EMBL/GenBank/DDBJ whole genome shotgun (WGS) entry which is preliminary data.</text>
</comment>
<keyword evidence="1" id="KW-1133">Transmembrane helix</keyword>
<feature type="transmembrane region" description="Helical" evidence="1">
    <location>
        <begin position="48"/>
        <end position="68"/>
    </location>
</feature>
<reference evidence="2 3" key="1">
    <citation type="submission" date="2019-03" db="EMBL/GenBank/DDBJ databases">
        <title>Genomic analyses of the natural microbiome of Caenorhabditis elegans.</title>
        <authorList>
            <person name="Samuel B."/>
        </authorList>
    </citation>
    <scope>NUCLEOTIDE SEQUENCE [LARGE SCALE GENOMIC DNA]</scope>
    <source>
        <strain evidence="2 3">JUb89</strain>
    </source>
</reference>
<feature type="transmembrane region" description="Helical" evidence="1">
    <location>
        <begin position="6"/>
        <end position="27"/>
    </location>
</feature>
<sequence length="178" mass="20514">MTTPKILSIIISTLLSSTLLSIFFYFFNQTGKGLNQDGRLYYARSFKVIGLLTLLLPSGLLLMFFMGWYPTDEIFAAIALLVAAGIFAVLALIFCLEVFGVKGHYDQQSISFTTAWSGTKNENWRDIKSLRFNKRMNWYVIQFESGKKIRLSSTLNGHRDVIEFLQQPNMRYRRNLDQ</sequence>
<dbReference type="AlphaFoldDB" id="A0A4R1XVB2"/>
<feature type="transmembrane region" description="Helical" evidence="1">
    <location>
        <begin position="74"/>
        <end position="99"/>
    </location>
</feature>
<dbReference type="Proteomes" id="UP000294963">
    <property type="component" value="Unassembled WGS sequence"/>
</dbReference>